<evidence type="ECO:0000313" key="2">
    <source>
        <dbReference type="Proteomes" id="UP001320159"/>
    </source>
</evidence>
<name>A0AAP2REU1_9EURY</name>
<keyword evidence="2" id="KW-1185">Reference proteome</keyword>
<dbReference type="EMBL" id="PGCK01000005">
    <property type="protein sequence ID" value="MCD1294760.1"/>
    <property type="molecule type" value="Genomic_DNA"/>
</dbReference>
<dbReference type="AlphaFoldDB" id="A0AAP2REU1"/>
<protein>
    <submittedName>
        <fullName evidence="1">Uncharacterized protein</fullName>
    </submittedName>
</protein>
<reference evidence="1 2" key="1">
    <citation type="submission" date="2017-11" db="EMBL/GenBank/DDBJ databases">
        <title>Isolation and Characterization of Family Methanocellaceae Species from Potential Methane Hydrate Area Offshore Southwestern Taiwan.</title>
        <authorList>
            <person name="Zhang W.-L."/>
            <person name="Chen W.-C."/>
            <person name="Lai M.-C."/>
            <person name="Chen S.-C."/>
        </authorList>
    </citation>
    <scope>NUCLEOTIDE SEQUENCE [LARGE SCALE GENOMIC DNA]</scope>
    <source>
        <strain evidence="1 2">CWC-04</strain>
    </source>
</reference>
<accession>A0AAP2REU1</accession>
<evidence type="ECO:0000313" key="1">
    <source>
        <dbReference type="EMBL" id="MCD1294760.1"/>
    </source>
</evidence>
<sequence length="137" mass="15127">MKTTTLIGICGFAILAILALIFILSDSGNLQALDGKYTQEEAMDVAKEFVLADETFKFDGMADTLKIYLNEAYGPGEYEFIAEFDCAHGGYGDRTGQMVTQAITPHKAYIAVDKNKVTAAMLDGQWDMFLEMDMVDQ</sequence>
<gene>
    <name evidence="1" type="ORF">CUJ83_07080</name>
</gene>
<dbReference type="Proteomes" id="UP001320159">
    <property type="component" value="Unassembled WGS sequence"/>
</dbReference>
<proteinExistence type="predicted"/>
<comment type="caution">
    <text evidence="1">The sequence shown here is derived from an EMBL/GenBank/DDBJ whole genome shotgun (WGS) entry which is preliminary data.</text>
</comment>
<organism evidence="1 2">
    <name type="scientific">Methanooceanicella nereidis</name>
    <dbReference type="NCBI Taxonomy" id="2052831"/>
    <lineage>
        <taxon>Archaea</taxon>
        <taxon>Methanobacteriati</taxon>
        <taxon>Methanobacteriota</taxon>
        <taxon>Stenosarchaea group</taxon>
        <taxon>Methanomicrobia</taxon>
        <taxon>Methanocellales</taxon>
        <taxon>Methanocellaceae</taxon>
        <taxon>Methanooceanicella</taxon>
    </lineage>
</organism>
<dbReference type="RefSeq" id="WP_230741595.1">
    <property type="nucleotide sequence ID" value="NZ_PGCK01000005.1"/>
</dbReference>